<evidence type="ECO:0000256" key="1">
    <source>
        <dbReference type="SAM" id="MobiDB-lite"/>
    </source>
</evidence>
<dbReference type="Proteomes" id="UP001597097">
    <property type="component" value="Unassembled WGS sequence"/>
</dbReference>
<feature type="signal peptide" evidence="2">
    <location>
        <begin position="1"/>
        <end position="19"/>
    </location>
</feature>
<evidence type="ECO:0000256" key="2">
    <source>
        <dbReference type="SAM" id="SignalP"/>
    </source>
</evidence>
<sequence length="54" mass="5355">MLKRLITLSIIAASLALPAVGLGGTHTAPAGHVVATGPGDDINTHWGEGPTPNS</sequence>
<accession>A0ABW4GH76</accession>
<evidence type="ECO:0000313" key="3">
    <source>
        <dbReference type="EMBL" id="MFD1542076.1"/>
    </source>
</evidence>
<keyword evidence="4" id="KW-1185">Reference proteome</keyword>
<comment type="caution">
    <text evidence="3">The sequence shown here is derived from an EMBL/GenBank/DDBJ whole genome shotgun (WGS) entry which is preliminary data.</text>
</comment>
<evidence type="ECO:0000313" key="4">
    <source>
        <dbReference type="Proteomes" id="UP001597097"/>
    </source>
</evidence>
<proteinExistence type="predicted"/>
<reference evidence="4" key="1">
    <citation type="journal article" date="2019" name="Int. J. Syst. Evol. Microbiol.">
        <title>The Global Catalogue of Microorganisms (GCM) 10K type strain sequencing project: providing services to taxonomists for standard genome sequencing and annotation.</title>
        <authorList>
            <consortium name="The Broad Institute Genomics Platform"/>
            <consortium name="The Broad Institute Genome Sequencing Center for Infectious Disease"/>
            <person name="Wu L."/>
            <person name="Ma J."/>
        </authorList>
    </citation>
    <scope>NUCLEOTIDE SEQUENCE [LARGE SCALE GENOMIC DNA]</scope>
    <source>
        <strain evidence="4">CGMCC 1.15399</strain>
    </source>
</reference>
<dbReference type="RefSeq" id="WP_219538208.1">
    <property type="nucleotide sequence ID" value="NZ_JAHKRM010000045.1"/>
</dbReference>
<gene>
    <name evidence="3" type="ORF">ACFSJ0_33845</name>
</gene>
<name>A0ABW4GH76_9ACTN</name>
<organism evidence="3 4">
    <name type="scientific">Nonomuraea guangzhouensis</name>
    <dbReference type="NCBI Taxonomy" id="1291555"/>
    <lineage>
        <taxon>Bacteria</taxon>
        <taxon>Bacillati</taxon>
        <taxon>Actinomycetota</taxon>
        <taxon>Actinomycetes</taxon>
        <taxon>Streptosporangiales</taxon>
        <taxon>Streptosporangiaceae</taxon>
        <taxon>Nonomuraea</taxon>
    </lineage>
</organism>
<protein>
    <submittedName>
        <fullName evidence="3">Uncharacterized protein</fullName>
    </submittedName>
</protein>
<feature type="region of interest" description="Disordered" evidence="1">
    <location>
        <begin position="31"/>
        <end position="54"/>
    </location>
</feature>
<keyword evidence="2" id="KW-0732">Signal</keyword>
<dbReference type="EMBL" id="JBHUCM010000031">
    <property type="protein sequence ID" value="MFD1542076.1"/>
    <property type="molecule type" value="Genomic_DNA"/>
</dbReference>
<feature type="chain" id="PRO_5046675997" evidence="2">
    <location>
        <begin position="20"/>
        <end position="54"/>
    </location>
</feature>